<keyword evidence="2" id="KW-1185">Reference proteome</keyword>
<gene>
    <name evidence="1" type="ORF">J2T55_001658</name>
</gene>
<reference evidence="1" key="1">
    <citation type="submission" date="2022-08" db="EMBL/GenBank/DDBJ databases">
        <title>Genomic Encyclopedia of Type Strains, Phase III (KMG-III): the genomes of soil and plant-associated and newly described type strains.</title>
        <authorList>
            <person name="Whitman W."/>
        </authorList>
    </citation>
    <scope>NUCLEOTIDE SEQUENCE</scope>
    <source>
        <strain evidence="1">HMT 1</strain>
    </source>
</reference>
<name>A0AAE3HM26_9GAMM</name>
<protein>
    <submittedName>
        <fullName evidence="1">Uncharacterized protein</fullName>
    </submittedName>
</protein>
<dbReference type="AlphaFoldDB" id="A0AAE3HM26"/>
<evidence type="ECO:0000313" key="2">
    <source>
        <dbReference type="Proteomes" id="UP001204445"/>
    </source>
</evidence>
<organism evidence="1 2">
    <name type="scientific">Methylohalomonas lacus</name>
    <dbReference type="NCBI Taxonomy" id="398773"/>
    <lineage>
        <taxon>Bacteria</taxon>
        <taxon>Pseudomonadati</taxon>
        <taxon>Pseudomonadota</taxon>
        <taxon>Gammaproteobacteria</taxon>
        <taxon>Methylohalomonadales</taxon>
        <taxon>Methylohalomonadaceae</taxon>
        <taxon>Methylohalomonas</taxon>
    </lineage>
</organism>
<accession>A0AAE3HM26</accession>
<evidence type="ECO:0000313" key="1">
    <source>
        <dbReference type="EMBL" id="MCS3903629.1"/>
    </source>
</evidence>
<dbReference type="EMBL" id="JANUCT010000010">
    <property type="protein sequence ID" value="MCS3903629.1"/>
    <property type="molecule type" value="Genomic_DNA"/>
</dbReference>
<comment type="caution">
    <text evidence="1">The sequence shown here is derived from an EMBL/GenBank/DDBJ whole genome shotgun (WGS) entry which is preliminary data.</text>
</comment>
<sequence>MPHSIRMQLTSDPAHIVLRGNNRDACILAVDDYRLYLDCPGRGLCNYRIELHSHVLEKP</sequence>
<dbReference type="Proteomes" id="UP001204445">
    <property type="component" value="Unassembled WGS sequence"/>
</dbReference>
<proteinExistence type="predicted"/>